<dbReference type="EMBL" id="LCMI01000012">
    <property type="protein sequence ID" value="KKU32399.1"/>
    <property type="molecule type" value="Genomic_DNA"/>
</dbReference>
<dbReference type="Proteomes" id="UP000034794">
    <property type="component" value="Unassembled WGS sequence"/>
</dbReference>
<accession>A0A0G1PHY2</accession>
<name>A0A0G1PHY2_9BACT</name>
<evidence type="ECO:0000313" key="1">
    <source>
        <dbReference type="EMBL" id="KKU32399.1"/>
    </source>
</evidence>
<organism evidence="1 2">
    <name type="scientific">Candidatus Collierbacteria bacterium GW2011_GWA2_46_26</name>
    <dbReference type="NCBI Taxonomy" id="1618381"/>
    <lineage>
        <taxon>Bacteria</taxon>
        <taxon>Candidatus Collieribacteriota</taxon>
    </lineage>
</organism>
<proteinExistence type="predicted"/>
<gene>
    <name evidence="1" type="ORF">UX47_C0012G0002</name>
</gene>
<reference evidence="1 2" key="1">
    <citation type="journal article" date="2015" name="Nature">
        <title>rRNA introns, odd ribosomes, and small enigmatic genomes across a large radiation of phyla.</title>
        <authorList>
            <person name="Brown C.T."/>
            <person name="Hug L.A."/>
            <person name="Thomas B.C."/>
            <person name="Sharon I."/>
            <person name="Castelle C.J."/>
            <person name="Singh A."/>
            <person name="Wilkins M.J."/>
            <person name="Williams K.H."/>
            <person name="Banfield J.F."/>
        </authorList>
    </citation>
    <scope>NUCLEOTIDE SEQUENCE [LARGE SCALE GENOMIC DNA]</scope>
</reference>
<sequence>MVNEYVKNGALLFATIALIVFGTEGLARLVIDEMPQSDLGLFADSGNPPIEKELRNAGIPGTRKTL</sequence>
<protein>
    <submittedName>
        <fullName evidence="1">Uncharacterized protein</fullName>
    </submittedName>
</protein>
<dbReference type="AlphaFoldDB" id="A0A0G1PHY2"/>
<comment type="caution">
    <text evidence="1">The sequence shown here is derived from an EMBL/GenBank/DDBJ whole genome shotgun (WGS) entry which is preliminary data.</text>
</comment>
<evidence type="ECO:0000313" key="2">
    <source>
        <dbReference type="Proteomes" id="UP000034794"/>
    </source>
</evidence>